<keyword evidence="19 23" id="KW-0325">Glycoprotein</keyword>
<feature type="disulfide bond" evidence="23">
    <location>
        <begin position="302"/>
        <end position="311"/>
    </location>
</feature>
<feature type="binding site" evidence="23">
    <location>
        <position position="468"/>
    </location>
    <ligand>
        <name>Zn(2+)</name>
        <dbReference type="ChEBI" id="CHEBI:29105"/>
        <label>1</label>
    </ligand>
</feature>
<keyword evidence="22 23" id="KW-1160">Virus entry into host cell</keyword>
<feature type="glycosylation site" description="N-linked (GlcNAc...) asparagine; by host" evidence="23">
    <location>
        <position position="374"/>
    </location>
</feature>
<organism evidence="26 27">
    <name type="scientific">Mammarenavirus loeiense</name>
    <dbReference type="NCBI Taxonomy" id="3052313"/>
    <lineage>
        <taxon>Viruses</taxon>
        <taxon>Riboviria</taxon>
        <taxon>Orthornavirae</taxon>
        <taxon>Negarnaviricota</taxon>
        <taxon>Polyploviricotina</taxon>
        <taxon>Bunyaviricetes</taxon>
        <taxon>Hareavirales</taxon>
        <taxon>Arenaviridae</taxon>
        <taxon>Mammarenavirus</taxon>
    </lineage>
</organism>
<feature type="region of interest" description="HR2" evidence="23">
    <location>
        <begin position="369"/>
        <end position="432"/>
    </location>
</feature>
<dbReference type="RefSeq" id="YP_009505803.1">
    <property type="nucleotide sequence ID" value="NC_038364.1"/>
</dbReference>
<dbReference type="GO" id="GO:0055036">
    <property type="term" value="C:virion membrane"/>
    <property type="evidence" value="ECO:0007669"/>
    <property type="project" value="UniProtKB-SubCell"/>
</dbReference>
<feature type="initiator methionine" description="Removed; by host" evidence="23">
    <location>
        <position position="1"/>
    </location>
</feature>
<keyword evidence="12 23" id="KW-0946">Virion</keyword>
<feature type="glycosylation site" description="N-linked (GlcNAc...) asparagine; by host" evidence="23">
    <location>
        <position position="87"/>
    </location>
</feature>
<feature type="chain" id="PRO_5023234744" description="Pre-glycoprotein polyprotein GP complex" evidence="23">
    <location>
        <begin position="2"/>
        <end position="492"/>
    </location>
</feature>
<comment type="PTM">
    <molecule>Stable signal peptide</molecule>
    <text evidence="23">The SSP remains stably associated with the GP complex following cleavage by signal peptidase and plays crucial roles in the trafficking of GP through the secretory pathway.</text>
</comment>
<feature type="glycosylation site" description="N-linked (GlcNAc...) asparagine; by host" evidence="23">
    <location>
        <position position="165"/>
    </location>
</feature>
<evidence type="ECO:0000256" key="18">
    <source>
        <dbReference type="ARBA" id="ARBA00023157"/>
    </source>
</evidence>
<evidence type="ECO:0000313" key="26">
    <source>
        <dbReference type="EMBL" id="AHE76161.1"/>
    </source>
</evidence>
<keyword evidence="17 23" id="KW-0472">Membrane</keyword>
<feature type="glycosylation site" description="N-linked (GlcNAc...) asparagine; by host" evidence="23">
    <location>
        <position position="117"/>
    </location>
</feature>
<comment type="domain">
    <molecule>Glycoprotein G2</molecule>
    <text evidence="23">Contains 1 fusion peptide at the N-terminus, 2 heptad repeats domains HR1 and HR2 and, at the C-terminus, a cytoplasmic domain that plays a role in ER location. Also contains a zinc-binding domain that allows SSP retention in the GPC complex by accepting a cysteine from SSP as the fourth ligand.</text>
</comment>
<dbReference type="GO" id="GO:0019031">
    <property type="term" value="C:viral envelope"/>
    <property type="evidence" value="ECO:0007669"/>
    <property type="project" value="UniProtKB-UniRule"/>
</dbReference>
<name>A0A023J560_9VIRU</name>
<feature type="site" description="Cleavage; by host MBTPS1" evidence="23">
    <location>
        <begin position="260"/>
        <end position="261"/>
    </location>
</feature>
<comment type="function">
    <molecule>Glycoprotein G1</molecule>
    <text evidence="23">Forms the virion spikes together with glycoprotein G2. The glycoprotein spike trimers are connected to the underlying matrix. Interacts with the host receptor leading to virus endocytosis.</text>
</comment>
<proteinExistence type="inferred from homology"/>
<protein>
    <recommendedName>
        <fullName evidence="23">Pre-glycoprotein polyprotein GP complex</fullName>
        <shortName evidence="23">Pre-GP-C</shortName>
    </recommendedName>
    <component>
        <recommendedName>
            <fullName evidence="23">Stable signal peptide</fullName>
            <shortName evidence="23">SSP</shortName>
        </recommendedName>
    </component>
    <component>
        <recommendedName>
            <fullName evidence="23">Glycoprotein G1</fullName>
            <shortName evidence="23">GP1</shortName>
        </recommendedName>
    </component>
    <component>
        <recommendedName>
            <fullName evidence="23">Glycoprotein G2</fullName>
            <shortName evidence="23">GP2</shortName>
        </recommendedName>
    </component>
</protein>
<sequence length="492" mass="55943">MGQIVTLFQSLPHIIDEVINIVLITLSVIAILKSVYNLATCGILQLVCFLLLCGRSCSVMMDQFNLTSVELDMNVLNLTMPLSCSRNNSHHYIFVGNSSGLELTLTNTSLLNHKFCNLSDAHRRAEYDVALMSIVSTFHLSIPNFNQYEAMSCDFNGGKITVQYNLSHESALDAANHCGTVANGILETFHKFFWSNNIKDAYQLPNQGKLAHCYSTSYQFLIIQNTTWEDHCSFSRPTPLGYLSLLGNRVKQIYISRRLLGTFTWTLTDSSGSELPGGYCLSKWMLIAAEMKCFGNTAIAKCNEKHDSEFCDMLRLFDFNREAIKRLRIEANKSLNLITKAVNSLINDQLIMRNHLRDLMGIPYCNYTKFWYLNNTRTGQVSLPQCWLITNGSYLNKTEFTNDIEREANNLVTEMLQKEYTERQGKTPLGLVDIFIFSTSFYLITVFLHLVKIPTHRHLVGAPCPKPHRLNSMAICHCGLYKQPGKPTVWKR</sequence>
<feature type="disulfide bond" evidence="23">
    <location>
        <begin position="365"/>
        <end position="386"/>
    </location>
</feature>
<dbReference type="EMBL" id="KC669698">
    <property type="protein sequence ID" value="AHE76161.1"/>
    <property type="molecule type" value="Genomic_RNA"/>
</dbReference>
<dbReference type="GO" id="GO:0020002">
    <property type="term" value="C:host cell plasma membrane"/>
    <property type="evidence" value="ECO:0007669"/>
    <property type="project" value="UniProtKB-SubCell"/>
</dbReference>
<evidence type="ECO:0000256" key="3">
    <source>
        <dbReference type="ARBA" id="ARBA00022511"/>
    </source>
</evidence>
<comment type="PTM">
    <molecule>Pre-glycoprotein polyprotein GP complex</molecule>
    <text evidence="23">Specific enzymatic cleavages in vivo yield mature proteins. GP-C polyprotein is cleaved in the endoplasmic reticulum by the host protease MBTPS1. Only cleaved glycoprotein is incorporated into virions.</text>
</comment>
<evidence type="ECO:0000256" key="15">
    <source>
        <dbReference type="ARBA" id="ARBA00022890"/>
    </source>
</evidence>
<evidence type="ECO:0000256" key="1">
    <source>
        <dbReference type="ARBA" id="ARBA00022506"/>
    </source>
</evidence>
<evidence type="ECO:0000256" key="14">
    <source>
        <dbReference type="ARBA" id="ARBA00022879"/>
    </source>
</evidence>
<feature type="topological domain" description="Cytoplasmic" evidence="23">
    <location>
        <begin position="34"/>
        <end position="58"/>
    </location>
</feature>
<comment type="PTM">
    <molecule>Stable signal peptide</molecule>
    <text evidence="23">Myristoylation is necessary for GP2-mediated fusion activity.</text>
</comment>
<keyword evidence="21 23" id="KW-0449">Lipoprotein</keyword>
<feature type="region of interest" description="HR1" evidence="23">
    <location>
        <begin position="296"/>
        <end position="364"/>
    </location>
</feature>
<dbReference type="Pfam" id="PF00798">
    <property type="entry name" value="Arena_glycoprot"/>
    <property type="match status" value="1"/>
</dbReference>
<keyword evidence="7 23" id="KW-0519">Myristate</keyword>
<feature type="lipid moiety-binding region" description="N-myristoyl glycine; by host" evidence="23">
    <location>
        <position position="2"/>
    </location>
</feature>
<feature type="glycosylation site" description="N-linked (GlcNAc...) asparagine; by host" evidence="23">
    <location>
        <position position="107"/>
    </location>
</feature>
<feature type="glycosylation site" description="N-linked (GlcNAc...) asparagine; by host" evidence="23">
    <location>
        <position position="225"/>
    </location>
</feature>
<feature type="disulfide bond" evidence="23">
    <location>
        <begin position="116"/>
        <end position="153"/>
    </location>
</feature>
<keyword evidence="18 23" id="KW-1015">Disulfide bond</keyword>
<comment type="subunit">
    <molecule>Glycoprotein G1</molecule>
    <text evidence="23">Homotrimer; disulfide-linked. In pre-fusion state, G1 homotrimers bind G2 homotrimers via ionic interactions. Part of the GP complex (GP-C) together with glycoprotein G2 and the stable signal peptide. The GP-complex interacts with protein Z, which interacts with ribonucleocapsid; these interactions may induce virion budding.</text>
</comment>
<evidence type="ECO:0000256" key="13">
    <source>
        <dbReference type="ARBA" id="ARBA00022870"/>
    </source>
</evidence>
<dbReference type="Proteomes" id="UP000096013">
    <property type="component" value="Genome"/>
</dbReference>
<comment type="function">
    <molecule>Stable signal peptide</molecule>
    <text evidence="23">Functions as a cleaved signal peptide that is retained as the third component of the GP complex (GP-C). Helps to stabilize the spike complex in its native conformation. The SSP is required for efficient glycoprotein expression, post-translational maturation cleavage of G1 and G2, glycoprotein transport to the cell surface plasma membrane, formation of infectious virus particles, and acid pH-dependent glycoprotein-mediated cell fusion.</text>
</comment>
<keyword evidence="15 23" id="KW-1164">Virus endocytosis by host</keyword>
<evidence type="ECO:0000256" key="11">
    <source>
        <dbReference type="ARBA" id="ARBA00022833"/>
    </source>
</evidence>
<feature type="binding site" evidence="23">
    <location>
        <position position="458"/>
    </location>
    <ligand>
        <name>Zn(2+)</name>
        <dbReference type="ChEBI" id="CHEBI:29105"/>
        <label>2</label>
    </ligand>
</feature>
<keyword evidence="8 23" id="KW-0479">Metal-binding</keyword>
<keyword evidence="5 23" id="KW-1162">Viral penetration into host cytoplasm</keyword>
<reference evidence="26 27" key="1">
    <citation type="journal article" date="2016" name="Elife">
        <title>Evidence of human infection by a new mammarenavirus endemic to Southeastern Asia.</title>
        <authorList>
            <person name="Blasdell K.R."/>
            <person name="Duong V."/>
            <person name="Eloit M."/>
            <person name="Chretien F."/>
            <person name="Ly S."/>
            <person name="Hul V."/>
            <person name="Deubel V."/>
            <person name="Morand S."/>
            <person name="Buchy P."/>
        </authorList>
    </citation>
    <scope>NUCLEOTIDE SEQUENCE [LARGE SCALE GENOMIC DNA]</scope>
    <source>
        <strain evidence="26">R5074</strain>
    </source>
</reference>
<feature type="chain" id="PRO_5023234745" description="Stable signal peptide" evidence="23">
    <location>
        <begin position="2"/>
        <end position="58"/>
    </location>
</feature>
<feature type="topological domain" description="Cytoplasmic" evidence="23">
    <location>
        <begin position="455"/>
        <end position="492"/>
    </location>
</feature>
<dbReference type="GO" id="GO:0019065">
    <property type="term" value="P:receptor-mediated endocytosis of virus by host cell"/>
    <property type="evidence" value="ECO:0007669"/>
    <property type="project" value="UniProtKB-UniRule"/>
</dbReference>
<feature type="glycosylation site" description="N-linked (GlcNAc...) asparagine; by host" evidence="23">
    <location>
        <position position="77"/>
    </location>
</feature>
<evidence type="ECO:0000256" key="21">
    <source>
        <dbReference type="ARBA" id="ARBA00023288"/>
    </source>
</evidence>
<comment type="function">
    <molecule>Glycoprotein G2</molecule>
    <text evidence="23">Forms the virion spikes together with glycoprotein G1. The glycoprotein spike trimers are connected to the underlying matrix. Class I viral fusion protein that directs fusion of viral and host endosomal membranes, leading to delivery of the nucleocapsid into the cytoplasm. Membrane fusion is mediated by irreversible conformational changes induced by acidification.</text>
</comment>
<keyword evidence="16 23" id="KW-1133">Transmembrane helix</keyword>
<feature type="region of interest" description="Fusion" evidence="23">
    <location>
        <begin position="259"/>
        <end position="295"/>
    </location>
</feature>
<evidence type="ECO:0000256" key="12">
    <source>
        <dbReference type="ARBA" id="ARBA00022844"/>
    </source>
</evidence>
<evidence type="ECO:0000256" key="7">
    <source>
        <dbReference type="ARBA" id="ARBA00022707"/>
    </source>
</evidence>
<gene>
    <name evidence="23 26" type="primary">GPC</name>
</gene>
<dbReference type="GO" id="GO:0019062">
    <property type="term" value="P:virion attachment to host cell"/>
    <property type="evidence" value="ECO:0007669"/>
    <property type="project" value="UniProtKB-UniRule"/>
</dbReference>
<evidence type="ECO:0000256" key="9">
    <source>
        <dbReference type="ARBA" id="ARBA00022804"/>
    </source>
</evidence>
<feature type="transmembrane region" description="Helical" evidence="25">
    <location>
        <begin position="429"/>
        <end position="451"/>
    </location>
</feature>
<comment type="domain">
    <molecule>Stable signal peptide</molecule>
    <text evidence="23">The N-terminus is localized at the extracellular side of the GP-C, with a part embedded in the membrane probably.</text>
</comment>
<dbReference type="Gene3D" id="2.20.28.180">
    <property type="entry name" value="Arenavirus glycoprotein, zinc binding domain"/>
    <property type="match status" value="1"/>
</dbReference>
<dbReference type="GO" id="GO:0016020">
    <property type="term" value="C:membrane"/>
    <property type="evidence" value="ECO:0007669"/>
    <property type="project" value="UniProtKB-UniRule"/>
</dbReference>
<dbReference type="GO" id="GO:0044178">
    <property type="term" value="C:host cell Golgi membrane"/>
    <property type="evidence" value="ECO:0007669"/>
    <property type="project" value="UniProtKB-SubCell"/>
</dbReference>
<feature type="glycosylation site" description="N-linked (GlcNAc...) asparagine; by host" evidence="23">
    <location>
        <position position="396"/>
    </location>
</feature>
<evidence type="ECO:0000256" key="19">
    <source>
        <dbReference type="ARBA" id="ARBA00023180"/>
    </source>
</evidence>
<comment type="subcellular location">
    <molecule>Glycoprotein G2</molecule>
    <subcellularLocation>
        <location evidence="23">Virion membrane</location>
        <topology evidence="23">Single-pass membrane protein</topology>
    </subcellularLocation>
    <subcellularLocation>
        <location evidence="23">Host endoplasmic reticulum membrane</location>
        <topology evidence="23">Single-pass membrane protein</topology>
    </subcellularLocation>
    <subcellularLocation>
        <location evidence="23">Host Golgi apparatus membrane</location>
        <topology evidence="23">Single-pass membrane protein</topology>
    </subcellularLocation>
    <subcellularLocation>
        <location evidence="23">Host cell membrane</location>
        <topology evidence="23">Single-pass membrane protein</topology>
    </subcellularLocation>
    <text evidence="23">Binding to the stable signal peptide masks endogenous ER localization signals in the cytoplasmic domain of G2 to ensure that only the fully assembled, tripartite GP complex is transported for virion assembly.</text>
</comment>
<evidence type="ECO:0000256" key="5">
    <source>
        <dbReference type="ARBA" id="ARBA00022595"/>
    </source>
</evidence>
<dbReference type="OrthoDB" id="4838at10239"/>
<feature type="site" description="Cleavage; by host signal peptidase" evidence="23">
    <location>
        <begin position="58"/>
        <end position="59"/>
    </location>
</feature>
<evidence type="ECO:0000256" key="25">
    <source>
        <dbReference type="SAM" id="Phobius"/>
    </source>
</evidence>
<feature type="glycosylation site" description="N-linked (GlcNAc...) asparagine; by host" evidence="23">
    <location>
        <position position="366"/>
    </location>
</feature>
<evidence type="ECO:0000256" key="17">
    <source>
        <dbReference type="ARBA" id="ARBA00023136"/>
    </source>
</evidence>
<keyword evidence="10 23" id="KW-1040">Host Golgi apparatus</keyword>
<accession>A0A023J560</accession>
<keyword evidence="13 23" id="KW-1043">Host membrane</keyword>
<feature type="binding site" evidence="23">
    <location>
        <position position="456"/>
    </location>
    <ligand>
        <name>Zn(2+)</name>
        <dbReference type="ChEBI" id="CHEBI:29105"/>
        <label>2</label>
    </ligand>
</feature>
<comment type="similarity">
    <text evidence="23 24">Belongs to the arenaviridae GPC protein family.</text>
</comment>
<feature type="glycosylation site" description="N-linked (GlcNAc...) asparagine; by host" evidence="23">
    <location>
        <position position="391"/>
    </location>
</feature>
<dbReference type="InterPro" id="IPR001535">
    <property type="entry name" value="Arena_glycoprot"/>
</dbReference>
<evidence type="ECO:0000256" key="16">
    <source>
        <dbReference type="ARBA" id="ARBA00022989"/>
    </source>
</evidence>
<feature type="binding site" evidence="23">
    <location>
        <position position="57"/>
    </location>
    <ligand>
        <name>Zn(2+)</name>
        <dbReference type="ChEBI" id="CHEBI:29105"/>
        <label>1</label>
    </ligand>
</feature>
<keyword evidence="14 23" id="KW-0261">Viral envelope protein</keyword>
<feature type="disulfide bond" evidence="23">
    <location>
        <begin position="280"/>
        <end position="293"/>
    </location>
</feature>
<dbReference type="HAMAP" id="MF_04084">
    <property type="entry name" value="ARENA_GPC"/>
    <property type="match status" value="1"/>
</dbReference>
<keyword evidence="3 23" id="KW-1032">Host cell membrane</keyword>
<keyword evidence="27" id="KW-1185">Reference proteome</keyword>
<dbReference type="Gene3D" id="6.10.140.1590">
    <property type="match status" value="1"/>
</dbReference>
<keyword evidence="1 23" id="KW-1168">Fusion of virus membrane with host membrane</keyword>
<dbReference type="GO" id="GO:0044167">
    <property type="term" value="C:host cell endoplasmic reticulum membrane"/>
    <property type="evidence" value="ECO:0007669"/>
    <property type="project" value="UniProtKB-SubCell"/>
</dbReference>
<feature type="glycosylation site" description="N-linked (GlcNAc...) asparagine; by host" evidence="23">
    <location>
        <position position="97"/>
    </location>
</feature>
<feature type="binding site" evidence="23">
    <location>
        <position position="464"/>
    </location>
    <ligand>
        <name>Zn(2+)</name>
        <dbReference type="ChEBI" id="CHEBI:29105"/>
        <label>2</label>
    </ligand>
</feature>
<feature type="topological domain" description="Extracellular" evidence="23">
    <location>
        <begin position="2"/>
        <end position="17"/>
    </location>
</feature>
<comment type="subunit">
    <molecule>Glycoprotein G2</molecule>
    <text evidence="23">Homotrimer. Interacts with the stable signal peptide. In pre-fusion state, G2 homotrimers bind G1 homotrimers via ionic interactions. Part of the GP complex (GP-C) together with glycoprotein G1 and the stable signal peptide. Acidification in the endosome triggers rearrangements, which ultimately leads to a 6 helix bundle formed by the two heptad repeat domains (HR1 and HR2) in post-fusion state. The GP-complex interacts with protein Z, which interacts with ribonucleocapsid; these interactions may induce virion budding.</text>
</comment>
<evidence type="ECO:0000256" key="8">
    <source>
        <dbReference type="ARBA" id="ARBA00022723"/>
    </source>
</evidence>
<keyword evidence="6 23" id="KW-0812">Transmembrane</keyword>
<evidence type="ECO:0000313" key="27">
    <source>
        <dbReference type="Proteomes" id="UP000096013"/>
    </source>
</evidence>
<dbReference type="InterPro" id="IPR043015">
    <property type="entry name" value="Arena_glycoprot_zinc-bd"/>
</dbReference>
<dbReference type="KEGG" id="vg:37616732"/>
<keyword evidence="4 23" id="KW-0945">Host-virus interaction</keyword>
<dbReference type="GeneID" id="37616732"/>
<comment type="caution">
    <text evidence="23">Lacks conserved residue(s) required for the propagation of feature annotation.</text>
</comment>
<dbReference type="GO" id="GO:0046872">
    <property type="term" value="F:metal ion binding"/>
    <property type="evidence" value="ECO:0007669"/>
    <property type="project" value="UniProtKB-KW"/>
</dbReference>
<evidence type="ECO:0000256" key="2">
    <source>
        <dbReference type="ARBA" id="ARBA00022510"/>
    </source>
</evidence>
<keyword evidence="9 23" id="KW-1161">Viral attachment to host cell</keyword>
<evidence type="ECO:0000256" key="10">
    <source>
        <dbReference type="ARBA" id="ARBA00022812"/>
    </source>
</evidence>
<keyword evidence="11 23" id="KW-0862">Zinc</keyword>
<comment type="subcellular location">
    <molecule>Glycoprotein G1</molecule>
    <subcellularLocation>
        <location evidence="23">Virion membrane</location>
        <topology evidence="23">Peripheral membrane protein</topology>
    </subcellularLocation>
    <subcellularLocation>
        <location evidence="23">Host endoplasmic reticulum membrane</location>
        <topology evidence="23">Peripheral membrane protein</topology>
    </subcellularLocation>
    <subcellularLocation>
        <location evidence="23">Host Golgi apparatus membrane</location>
        <topology evidence="23">Peripheral membrane protein</topology>
    </subcellularLocation>
    <subcellularLocation>
        <location evidence="23">Host cell membrane</location>
        <topology evidence="23">Peripheral membrane protein</topology>
    </subcellularLocation>
</comment>
<evidence type="ECO:0000256" key="23">
    <source>
        <dbReference type="HAMAP-Rule" id="MF_04084"/>
    </source>
</evidence>
<evidence type="ECO:0000256" key="20">
    <source>
        <dbReference type="ARBA" id="ARBA00023184"/>
    </source>
</evidence>
<comment type="subcellular location">
    <molecule>Stable signal peptide</molecule>
    <subcellularLocation>
        <location evidence="23">Virion membrane</location>
        <topology evidence="23">Single-pass type II membrane protein</topology>
    </subcellularLocation>
    <subcellularLocation>
        <location evidence="23">Host endoplasmic reticulum membrane</location>
        <topology evidence="23">Single-pass type II membrane protein</topology>
    </subcellularLocation>
    <subcellularLocation>
        <location evidence="23">Host Golgi apparatus membrane</location>
        <topology evidence="23">Single-pass type II membrane protein</topology>
    </subcellularLocation>
    <subcellularLocation>
        <location evidence="23">Host cell membrane</location>
        <topology evidence="23">Single-pass type II membrane protein</topology>
    </subcellularLocation>
</comment>
<evidence type="ECO:0000256" key="24">
    <source>
        <dbReference type="PIRNR" id="PIRNR004028"/>
    </source>
</evidence>
<dbReference type="GO" id="GO:0039654">
    <property type="term" value="P:fusion of virus membrane with host endosome membrane"/>
    <property type="evidence" value="ECO:0007669"/>
    <property type="project" value="UniProtKB-UniRule"/>
</dbReference>
<keyword evidence="20 23" id="KW-1038">Host endoplasmic reticulum</keyword>
<feature type="chain" id="PRO_5023234746" description="Glycoprotein G2" evidence="23">
    <location>
        <begin position="261"/>
        <end position="492"/>
    </location>
</feature>
<dbReference type="PIRSF" id="PIRSF004028">
    <property type="entry name" value="GPC_ArenaV"/>
    <property type="match status" value="1"/>
</dbReference>
<comment type="subunit">
    <molecule>Stable signal peptide</molecule>
    <text evidence="23">Interacts with glycoprotein G2. Part of the GP complex (GP-C) together with glycoprotein G1 and glycoprotein G2. The GP-complex interacts with protein Z, which interacts with ribonucleocapsid; these interactions may induce virion budding.</text>
</comment>
<keyword evidence="2 23" id="KW-1170">Fusion of virus membrane with host endosomal membrane</keyword>
<feature type="binding site" evidence="23">
    <location>
        <position position="476"/>
    </location>
    <ligand>
        <name>Zn(2+)</name>
        <dbReference type="ChEBI" id="CHEBI:29105"/>
        <label>1</label>
    </ligand>
</feature>
<evidence type="ECO:0000256" key="6">
    <source>
        <dbReference type="ARBA" id="ARBA00022692"/>
    </source>
</evidence>
<feature type="binding site" evidence="23">
    <location>
        <position position="478"/>
    </location>
    <ligand>
        <name>Zn(2+)</name>
        <dbReference type="ChEBI" id="CHEBI:29105"/>
        <label>1</label>
    </ligand>
</feature>
<evidence type="ECO:0000256" key="22">
    <source>
        <dbReference type="ARBA" id="ARBA00023296"/>
    </source>
</evidence>
<evidence type="ECO:0000256" key="4">
    <source>
        <dbReference type="ARBA" id="ARBA00022581"/>
    </source>
</evidence>